<dbReference type="InterPro" id="IPR011037">
    <property type="entry name" value="Pyrv_Knase-like_insert_dom_sf"/>
</dbReference>
<comment type="pathway">
    <text evidence="1 12">Carbohydrate degradation; glycolysis; pyruvate from D-glyceraldehyde 3-phosphate: step 5/5.</text>
</comment>
<dbReference type="PANTHER" id="PTHR11817">
    <property type="entry name" value="PYRUVATE KINASE"/>
    <property type="match status" value="1"/>
</dbReference>
<proteinExistence type="inferred from homology"/>
<dbReference type="EC" id="2.7.1.40" evidence="3 12"/>
<dbReference type="InterPro" id="IPR015806">
    <property type="entry name" value="Pyrv_Knase_insert_dom_sf"/>
</dbReference>
<dbReference type="GO" id="GO:0000287">
    <property type="term" value="F:magnesium ion binding"/>
    <property type="evidence" value="ECO:0007669"/>
    <property type="project" value="InterPro"/>
</dbReference>
<dbReference type="SUPFAM" id="SSF51621">
    <property type="entry name" value="Phosphoenolpyruvate/pyruvate domain"/>
    <property type="match status" value="1"/>
</dbReference>
<keyword evidence="6" id="KW-0547">Nucleotide-binding</keyword>
<keyword evidence="9 12" id="KW-0460">Magnesium</keyword>
<evidence type="ECO:0000256" key="4">
    <source>
        <dbReference type="ARBA" id="ARBA00022679"/>
    </source>
</evidence>
<organism evidence="14 15">
    <name type="scientific">Paenirhodobacter huangdaonensis</name>
    <dbReference type="NCBI Taxonomy" id="2501515"/>
    <lineage>
        <taxon>Bacteria</taxon>
        <taxon>Pseudomonadati</taxon>
        <taxon>Pseudomonadota</taxon>
        <taxon>Alphaproteobacteria</taxon>
        <taxon>Rhodobacterales</taxon>
        <taxon>Rhodobacter group</taxon>
        <taxon>Paenirhodobacter</taxon>
    </lineage>
</organism>
<dbReference type="GO" id="GO:0004743">
    <property type="term" value="F:pyruvate kinase activity"/>
    <property type="evidence" value="ECO:0007669"/>
    <property type="project" value="UniProtKB-EC"/>
</dbReference>
<evidence type="ECO:0000256" key="10">
    <source>
        <dbReference type="ARBA" id="ARBA00023152"/>
    </source>
</evidence>
<dbReference type="Gene3D" id="2.40.33.10">
    <property type="entry name" value="PK beta-barrel domain-like"/>
    <property type="match status" value="1"/>
</dbReference>
<evidence type="ECO:0000256" key="12">
    <source>
        <dbReference type="RuleBase" id="RU000504"/>
    </source>
</evidence>
<evidence type="ECO:0000313" key="14">
    <source>
        <dbReference type="EMBL" id="RWR51673.1"/>
    </source>
</evidence>
<name>A0A3S3NA31_9RHOB</name>
<dbReference type="GO" id="GO:0016301">
    <property type="term" value="F:kinase activity"/>
    <property type="evidence" value="ECO:0007669"/>
    <property type="project" value="UniProtKB-KW"/>
</dbReference>
<evidence type="ECO:0000256" key="5">
    <source>
        <dbReference type="ARBA" id="ARBA00022723"/>
    </source>
</evidence>
<keyword evidence="8" id="KW-0067">ATP-binding</keyword>
<keyword evidence="10 12" id="KW-0324">Glycolysis</keyword>
<dbReference type="GO" id="GO:0030955">
    <property type="term" value="F:potassium ion binding"/>
    <property type="evidence" value="ECO:0007669"/>
    <property type="project" value="InterPro"/>
</dbReference>
<evidence type="ECO:0000256" key="7">
    <source>
        <dbReference type="ARBA" id="ARBA00022777"/>
    </source>
</evidence>
<evidence type="ECO:0000256" key="9">
    <source>
        <dbReference type="ARBA" id="ARBA00022842"/>
    </source>
</evidence>
<dbReference type="GO" id="GO:0005524">
    <property type="term" value="F:ATP binding"/>
    <property type="evidence" value="ECO:0007669"/>
    <property type="project" value="UniProtKB-KW"/>
</dbReference>
<keyword evidence="4 12" id="KW-0808">Transferase</keyword>
<dbReference type="RefSeq" id="WP_128156556.1">
    <property type="nucleotide sequence ID" value="NZ_JBHSOM010000026.1"/>
</dbReference>
<evidence type="ECO:0000313" key="15">
    <source>
        <dbReference type="Proteomes" id="UP000288071"/>
    </source>
</evidence>
<dbReference type="EMBL" id="SAVA01000006">
    <property type="protein sequence ID" value="RWR51673.1"/>
    <property type="molecule type" value="Genomic_DNA"/>
</dbReference>
<dbReference type="Gene3D" id="3.20.20.60">
    <property type="entry name" value="Phosphoenolpyruvate-binding domains"/>
    <property type="match status" value="1"/>
</dbReference>
<dbReference type="InterPro" id="IPR040442">
    <property type="entry name" value="Pyrv_kinase-like_dom_sf"/>
</dbReference>
<feature type="domain" description="Pyruvate kinase barrel" evidence="13">
    <location>
        <begin position="140"/>
        <end position="475"/>
    </location>
</feature>
<dbReference type="Proteomes" id="UP000288071">
    <property type="component" value="Unassembled WGS sequence"/>
</dbReference>
<accession>A0A3S3NA31</accession>
<evidence type="ECO:0000256" key="2">
    <source>
        <dbReference type="ARBA" id="ARBA00008663"/>
    </source>
</evidence>
<reference evidence="14" key="2">
    <citation type="submission" date="2019-01" db="EMBL/GenBank/DDBJ databases">
        <authorList>
            <person name="Li Y."/>
        </authorList>
    </citation>
    <scope>NUCLEOTIDE SEQUENCE [LARGE SCALE GENOMIC DNA]</scope>
    <source>
        <strain evidence="14">CGMCC 1.12963</strain>
    </source>
</reference>
<evidence type="ECO:0000256" key="1">
    <source>
        <dbReference type="ARBA" id="ARBA00004997"/>
    </source>
</evidence>
<comment type="caution">
    <text evidence="14">The sequence shown here is derived from an EMBL/GenBank/DDBJ whole genome shotgun (WGS) entry which is preliminary data.</text>
</comment>
<dbReference type="InterPro" id="IPR015813">
    <property type="entry name" value="Pyrv/PenolPyrv_kinase-like_dom"/>
</dbReference>
<dbReference type="InterPro" id="IPR001697">
    <property type="entry name" value="Pyr_Knase"/>
</dbReference>
<dbReference type="PRINTS" id="PR01050">
    <property type="entry name" value="PYRUVTKNASE"/>
</dbReference>
<dbReference type="Pfam" id="PF00224">
    <property type="entry name" value="PK"/>
    <property type="match status" value="1"/>
</dbReference>
<dbReference type="SUPFAM" id="SSF50800">
    <property type="entry name" value="PK beta-barrel domain-like"/>
    <property type="match status" value="1"/>
</dbReference>
<comment type="similarity">
    <text evidence="2 12">Belongs to the pyruvate kinase family.</text>
</comment>
<keyword evidence="15" id="KW-1185">Reference proteome</keyword>
<dbReference type="InterPro" id="IPR015793">
    <property type="entry name" value="Pyrv_Knase_brl"/>
</dbReference>
<dbReference type="AlphaFoldDB" id="A0A3S3NA31"/>
<evidence type="ECO:0000256" key="3">
    <source>
        <dbReference type="ARBA" id="ARBA00012142"/>
    </source>
</evidence>
<evidence type="ECO:0000259" key="13">
    <source>
        <dbReference type="Pfam" id="PF00224"/>
    </source>
</evidence>
<comment type="catalytic activity">
    <reaction evidence="12">
        <text>pyruvate + ATP = phosphoenolpyruvate + ADP + H(+)</text>
        <dbReference type="Rhea" id="RHEA:18157"/>
        <dbReference type="ChEBI" id="CHEBI:15361"/>
        <dbReference type="ChEBI" id="CHEBI:15378"/>
        <dbReference type="ChEBI" id="CHEBI:30616"/>
        <dbReference type="ChEBI" id="CHEBI:58702"/>
        <dbReference type="ChEBI" id="CHEBI:456216"/>
        <dbReference type="EC" id="2.7.1.40"/>
    </reaction>
</comment>
<dbReference type="UniPathway" id="UPA00109">
    <property type="reaction ID" value="UER00188"/>
</dbReference>
<sequence length="514" mass="55008">MSRAEVEGRERRAQARGLYRALEGLRADMARRAETTLEAWDGKILRPEFMPSARNLADYLALRRGDLVPFQAPLSSLGLSSLGRSEAHVRPSLDAVLASLALIGGEGAADYPPVEIFAAGPARLAARRDALFGARRGNPNTRIMVTLPSEAAEDAALVATLIASGADCMRINCAHDGPDAWSAMIGHVRRAAAAAGRRVPVQMDLPGPKLRVETVAPGRGEKGAKKEKLEAGETGRLFEGDRFEVVETLAAKPDLAQITLSHPALMAAMEVGGALWINDGKIRAKILEVSPGRVLAEITGTPGKGAKIKAEKGVNLPGVDLRVPALTEEDLGDLDFVLAHADIIGFSFVQTGADLRALFAVLAARAEPAGEHTGPSLMLKIETPLALRNLPALIVEAGGRMPVGVMIARGDLAVEIGFERLSEIQEEILWLCEAAEVPVVWATQVLESMVKDGQASRAEMTDAAMSQRAECVMLNKGPHLDDAVLFLRDVLVRMDRHTNKKSPRLGALGLWHDL</sequence>
<evidence type="ECO:0000256" key="11">
    <source>
        <dbReference type="ARBA" id="ARBA00023317"/>
    </source>
</evidence>
<keyword evidence="7 12" id="KW-0418">Kinase</keyword>
<evidence type="ECO:0000256" key="8">
    <source>
        <dbReference type="ARBA" id="ARBA00022840"/>
    </source>
</evidence>
<keyword evidence="5" id="KW-0479">Metal-binding</keyword>
<gene>
    <name evidence="14" type="ORF">EOW66_11875</name>
</gene>
<reference evidence="14" key="1">
    <citation type="submission" date="2019-01" db="EMBL/GenBank/DDBJ databases">
        <title>Sinorhodobacter populi sp. nov. isolated from the symptomatic bark tissue of Populus euramericana canker.</title>
        <authorList>
            <person name="Xu G."/>
        </authorList>
    </citation>
    <scope>NUCLEOTIDE SEQUENCE [LARGE SCALE GENOMIC DNA]</scope>
    <source>
        <strain evidence="14">CGMCC 1.12963</strain>
    </source>
</reference>
<protein>
    <recommendedName>
        <fullName evidence="3 12">Pyruvate kinase</fullName>
        <ecNumber evidence="3 12">2.7.1.40</ecNumber>
    </recommendedName>
</protein>
<keyword evidence="11 14" id="KW-0670">Pyruvate</keyword>
<evidence type="ECO:0000256" key="6">
    <source>
        <dbReference type="ARBA" id="ARBA00022741"/>
    </source>
</evidence>